<dbReference type="InterPro" id="IPR050515">
    <property type="entry name" value="Beta-lactam/transpept"/>
</dbReference>
<dbReference type="EMBL" id="JAAGRQ010000057">
    <property type="protein sequence ID" value="NDY57680.1"/>
    <property type="molecule type" value="Genomic_DNA"/>
</dbReference>
<dbReference type="PANTHER" id="PTHR30627">
    <property type="entry name" value="PEPTIDOGLYCAN D,D-TRANSPEPTIDASE"/>
    <property type="match status" value="1"/>
</dbReference>
<keyword evidence="12" id="KW-1185">Reference proteome</keyword>
<dbReference type="PANTHER" id="PTHR30627:SF6">
    <property type="entry name" value="BETA-LACTAMASE YBXI-RELATED"/>
    <property type="match status" value="1"/>
</dbReference>
<evidence type="ECO:0000256" key="2">
    <source>
        <dbReference type="ARBA" id="ARBA00007898"/>
    </source>
</evidence>
<dbReference type="SUPFAM" id="SSF56601">
    <property type="entry name" value="beta-lactamase/transpeptidase-like"/>
    <property type="match status" value="1"/>
</dbReference>
<dbReference type="EC" id="3.5.2.6" evidence="3 8"/>
<dbReference type="InterPro" id="IPR002137">
    <property type="entry name" value="Beta-lactam_class-D_AS"/>
</dbReference>
<dbReference type="Proteomes" id="UP000469724">
    <property type="component" value="Unassembled WGS sequence"/>
</dbReference>
<gene>
    <name evidence="11" type="primary">blaOXA</name>
    <name evidence="11" type="ORF">G3N56_13165</name>
</gene>
<keyword evidence="5 8" id="KW-0378">Hydrolase</keyword>
<dbReference type="GO" id="GO:0071555">
    <property type="term" value="P:cell wall organization"/>
    <property type="evidence" value="ECO:0007669"/>
    <property type="project" value="TreeGrafter"/>
</dbReference>
<evidence type="ECO:0000313" key="12">
    <source>
        <dbReference type="Proteomes" id="UP000469724"/>
    </source>
</evidence>
<name>A0A7K3NNC1_9BACT</name>
<evidence type="ECO:0000256" key="5">
    <source>
        <dbReference type="ARBA" id="ARBA00022801"/>
    </source>
</evidence>
<comment type="caution">
    <text evidence="11">The sequence shown here is derived from an EMBL/GenBank/DDBJ whole genome shotgun (WGS) entry which is preliminary data.</text>
</comment>
<organism evidence="11 12">
    <name type="scientific">Desulfolutivibrio sulfodismutans</name>
    <dbReference type="NCBI Taxonomy" id="63561"/>
    <lineage>
        <taxon>Bacteria</taxon>
        <taxon>Pseudomonadati</taxon>
        <taxon>Thermodesulfobacteriota</taxon>
        <taxon>Desulfovibrionia</taxon>
        <taxon>Desulfovibrionales</taxon>
        <taxon>Desulfovibrionaceae</taxon>
        <taxon>Desulfolutivibrio</taxon>
    </lineage>
</organism>
<evidence type="ECO:0000256" key="1">
    <source>
        <dbReference type="ARBA" id="ARBA00001526"/>
    </source>
</evidence>
<feature type="active site" description="Acyl-ester intermediate" evidence="7">
    <location>
        <position position="82"/>
    </location>
</feature>
<dbReference type="InterPro" id="IPR012338">
    <property type="entry name" value="Beta-lactam/transpept-like"/>
</dbReference>
<feature type="chain" id="PRO_5029517763" description="Beta-lactamase" evidence="9">
    <location>
        <begin position="24"/>
        <end position="277"/>
    </location>
</feature>
<keyword evidence="6 8" id="KW-0046">Antibiotic resistance</keyword>
<dbReference type="RefSeq" id="WP_163302763.1">
    <property type="nucleotide sequence ID" value="NZ_JAAGRQ010000057.1"/>
</dbReference>
<proteinExistence type="inferred from homology"/>
<dbReference type="GO" id="GO:0005886">
    <property type="term" value="C:plasma membrane"/>
    <property type="evidence" value="ECO:0007669"/>
    <property type="project" value="TreeGrafter"/>
</dbReference>
<comment type="catalytic activity">
    <reaction evidence="1 8">
        <text>a beta-lactam + H2O = a substituted beta-amino acid</text>
        <dbReference type="Rhea" id="RHEA:20401"/>
        <dbReference type="ChEBI" id="CHEBI:15377"/>
        <dbReference type="ChEBI" id="CHEBI:35627"/>
        <dbReference type="ChEBI" id="CHEBI:140347"/>
        <dbReference type="EC" id="3.5.2.6"/>
    </reaction>
</comment>
<feature type="modified residue" description="N6-carboxylysine" evidence="7">
    <location>
        <position position="85"/>
    </location>
</feature>
<dbReference type="GO" id="GO:0008800">
    <property type="term" value="F:beta-lactamase activity"/>
    <property type="evidence" value="ECO:0007669"/>
    <property type="project" value="UniProtKB-UniRule"/>
</dbReference>
<evidence type="ECO:0000256" key="8">
    <source>
        <dbReference type="RuleBase" id="RU361140"/>
    </source>
</evidence>
<dbReference type="AlphaFoldDB" id="A0A7K3NNC1"/>
<comment type="similarity">
    <text evidence="2 8">Belongs to the class-D beta-lactamase family.</text>
</comment>
<evidence type="ECO:0000256" key="4">
    <source>
        <dbReference type="ARBA" id="ARBA00022729"/>
    </source>
</evidence>
<protein>
    <recommendedName>
        <fullName evidence="3 8">Beta-lactamase</fullName>
        <ecNumber evidence="3 8">3.5.2.6</ecNumber>
    </recommendedName>
</protein>
<dbReference type="GO" id="GO:0046677">
    <property type="term" value="P:response to antibiotic"/>
    <property type="evidence" value="ECO:0007669"/>
    <property type="project" value="UniProtKB-UniRule"/>
</dbReference>
<evidence type="ECO:0000256" key="9">
    <source>
        <dbReference type="SAM" id="SignalP"/>
    </source>
</evidence>
<dbReference type="PROSITE" id="PS00337">
    <property type="entry name" value="BETA_LACTAMASE_D"/>
    <property type="match status" value="1"/>
</dbReference>
<dbReference type="GO" id="GO:0008658">
    <property type="term" value="F:penicillin binding"/>
    <property type="evidence" value="ECO:0007669"/>
    <property type="project" value="InterPro"/>
</dbReference>
<keyword evidence="4 9" id="KW-0732">Signal</keyword>
<feature type="domain" description="Penicillin-binding protein transpeptidase" evidence="10">
    <location>
        <begin position="74"/>
        <end position="270"/>
    </location>
</feature>
<dbReference type="GO" id="GO:0017001">
    <property type="term" value="P:antibiotic catabolic process"/>
    <property type="evidence" value="ECO:0007669"/>
    <property type="project" value="InterPro"/>
</dbReference>
<dbReference type="InterPro" id="IPR001460">
    <property type="entry name" value="PCN-bd_Tpept"/>
</dbReference>
<evidence type="ECO:0000259" key="10">
    <source>
        <dbReference type="Pfam" id="PF00905"/>
    </source>
</evidence>
<dbReference type="Gene3D" id="3.40.710.10">
    <property type="entry name" value="DD-peptidase/beta-lactamase superfamily"/>
    <property type="match status" value="1"/>
</dbReference>
<dbReference type="NCBIfam" id="NF012161">
    <property type="entry name" value="bla_class_D_main"/>
    <property type="match status" value="1"/>
</dbReference>
<dbReference type="Pfam" id="PF00905">
    <property type="entry name" value="Transpeptidase"/>
    <property type="match status" value="1"/>
</dbReference>
<evidence type="ECO:0000256" key="3">
    <source>
        <dbReference type="ARBA" id="ARBA00012865"/>
    </source>
</evidence>
<reference evidence="11 12" key="1">
    <citation type="submission" date="2020-02" db="EMBL/GenBank/DDBJ databases">
        <title>Comparative genomics of sulfur disproportionating microorganisms.</title>
        <authorList>
            <person name="Ward L.M."/>
            <person name="Bertran E."/>
            <person name="Johnston D.T."/>
        </authorList>
    </citation>
    <scope>NUCLEOTIDE SEQUENCE [LARGE SCALE GENOMIC DNA]</scope>
    <source>
        <strain evidence="11 12">DSM 3696</strain>
    </source>
</reference>
<evidence type="ECO:0000256" key="6">
    <source>
        <dbReference type="ARBA" id="ARBA00023251"/>
    </source>
</evidence>
<evidence type="ECO:0000256" key="7">
    <source>
        <dbReference type="PIRSR" id="PIRSR602137-50"/>
    </source>
</evidence>
<sequence length="277" mass="30270">MPRFLCFALLSCCLALPGLTASAAWAGSAALPGVAVTERPDWGRHFAAAGVTGALVLLTDGDAPTVQAYDPARAATGFLPASTFKIPNSLIALETGVVAGPDTVFAWDGVKRSIADWNADLTFTQALRVSCVPIYQEIARRIGQQRMQWWVREMDYGNTDIGDAIDTFWLEGRLRISALEQAAFLRRLAHDQLPFSKKTMAEVREMLVEERTEAGVLRAKTGLTARVSPNVGWWVGWVEKGDGRWFFALNVDSLRPEDIPARKAVVKAVLAAEGVWP</sequence>
<evidence type="ECO:0000313" key="11">
    <source>
        <dbReference type="EMBL" id="NDY57680.1"/>
    </source>
</evidence>
<accession>A0A7K3NNC1</accession>
<feature type="signal peptide" evidence="9">
    <location>
        <begin position="1"/>
        <end position="23"/>
    </location>
</feature>